<evidence type="ECO:0000256" key="6">
    <source>
        <dbReference type="ARBA" id="ARBA00022989"/>
    </source>
</evidence>
<evidence type="ECO:0000256" key="5">
    <source>
        <dbReference type="ARBA" id="ARBA00022970"/>
    </source>
</evidence>
<keyword evidence="11" id="KW-1185">Reference proteome</keyword>
<dbReference type="PANTHER" id="PTHR30614">
    <property type="entry name" value="MEMBRANE COMPONENT OF AMINO ACID ABC TRANSPORTER"/>
    <property type="match status" value="1"/>
</dbReference>
<feature type="domain" description="ABC transmembrane type-1" evidence="9">
    <location>
        <begin position="17"/>
        <end position="205"/>
    </location>
</feature>
<gene>
    <name evidence="10" type="ORF">G9U52_30520</name>
</gene>
<dbReference type="Pfam" id="PF00528">
    <property type="entry name" value="BPD_transp_1"/>
    <property type="match status" value="1"/>
</dbReference>
<feature type="transmembrane region" description="Helical" evidence="8">
    <location>
        <begin position="17"/>
        <end position="41"/>
    </location>
</feature>
<feature type="transmembrane region" description="Helical" evidence="8">
    <location>
        <begin position="53"/>
        <end position="76"/>
    </location>
</feature>
<keyword evidence="4 8" id="KW-0812">Transmembrane</keyword>
<keyword evidence="3" id="KW-1003">Cell membrane</keyword>
<accession>A0ABX0JDC2</accession>
<proteinExistence type="inferred from homology"/>
<dbReference type="InterPro" id="IPR035906">
    <property type="entry name" value="MetI-like_sf"/>
</dbReference>
<dbReference type="RefSeq" id="WP_166154816.1">
    <property type="nucleotide sequence ID" value="NZ_JAAOIW010000016.1"/>
</dbReference>
<dbReference type="CDD" id="cd06261">
    <property type="entry name" value="TM_PBP2"/>
    <property type="match status" value="1"/>
</dbReference>
<dbReference type="NCBIfam" id="TIGR01726">
    <property type="entry name" value="HEQRo_perm_3TM"/>
    <property type="match status" value="1"/>
</dbReference>
<protein>
    <submittedName>
        <fullName evidence="10">Amino acid ABC transporter permease</fullName>
    </submittedName>
</protein>
<evidence type="ECO:0000256" key="1">
    <source>
        <dbReference type="ARBA" id="ARBA00004651"/>
    </source>
</evidence>
<keyword evidence="7 8" id="KW-0472">Membrane</keyword>
<evidence type="ECO:0000256" key="2">
    <source>
        <dbReference type="ARBA" id="ARBA00022448"/>
    </source>
</evidence>
<evidence type="ECO:0000256" key="7">
    <source>
        <dbReference type="ARBA" id="ARBA00023136"/>
    </source>
</evidence>
<dbReference type="SUPFAM" id="SSF161098">
    <property type="entry name" value="MetI-like"/>
    <property type="match status" value="1"/>
</dbReference>
<evidence type="ECO:0000256" key="3">
    <source>
        <dbReference type="ARBA" id="ARBA00022475"/>
    </source>
</evidence>
<comment type="subcellular location">
    <subcellularLocation>
        <location evidence="1 8">Cell membrane</location>
        <topology evidence="1 8">Multi-pass membrane protein</topology>
    </subcellularLocation>
</comment>
<evidence type="ECO:0000256" key="4">
    <source>
        <dbReference type="ARBA" id="ARBA00022692"/>
    </source>
</evidence>
<name>A0ABX0JDC2_9BACL</name>
<organism evidence="10 11">
    <name type="scientific">Paenibacillus agricola</name>
    <dbReference type="NCBI Taxonomy" id="2716264"/>
    <lineage>
        <taxon>Bacteria</taxon>
        <taxon>Bacillati</taxon>
        <taxon>Bacillota</taxon>
        <taxon>Bacilli</taxon>
        <taxon>Bacillales</taxon>
        <taxon>Paenibacillaceae</taxon>
        <taxon>Paenibacillus</taxon>
    </lineage>
</organism>
<dbReference type="PANTHER" id="PTHR30614:SF0">
    <property type="entry name" value="L-CYSTINE TRANSPORT SYSTEM PERMEASE PROTEIN TCYL"/>
    <property type="match status" value="1"/>
</dbReference>
<comment type="caution">
    <text evidence="10">The sequence shown here is derived from an EMBL/GenBank/DDBJ whole genome shotgun (WGS) entry which is preliminary data.</text>
</comment>
<keyword evidence="5" id="KW-0029">Amino-acid transport</keyword>
<reference evidence="10" key="1">
    <citation type="submission" date="2020-03" db="EMBL/GenBank/DDBJ databases">
        <title>Draft sequencing of Paenibacilllus sp. S3N08.</title>
        <authorList>
            <person name="Kim D.-U."/>
        </authorList>
    </citation>
    <scope>NUCLEOTIDE SEQUENCE</scope>
    <source>
        <strain evidence="10">S3N08</strain>
    </source>
</reference>
<dbReference type="InterPro" id="IPR000515">
    <property type="entry name" value="MetI-like"/>
</dbReference>
<keyword evidence="2 8" id="KW-0813">Transport</keyword>
<evidence type="ECO:0000259" key="9">
    <source>
        <dbReference type="PROSITE" id="PS50928"/>
    </source>
</evidence>
<keyword evidence="6 8" id="KW-1133">Transmembrane helix</keyword>
<dbReference type="PROSITE" id="PS50928">
    <property type="entry name" value="ABC_TM1"/>
    <property type="match status" value="1"/>
</dbReference>
<dbReference type="EMBL" id="JAAOIW010000016">
    <property type="protein sequence ID" value="NHN34157.1"/>
    <property type="molecule type" value="Genomic_DNA"/>
</dbReference>
<sequence length="219" mass="24281">MNAEVIKNGLPFLLEGALVTFEISILAILIGTVLGFVLCMMRLSHIRLVQQIAFTYIWLFRGLPLLIILFLFYYAAPSIGITLTAFEAGLLGMSLNAAAYKAEIIRSGMLAVQKGQIEAAEAIGMNPFQIMFRIRIPQVIRLIIPPYINNSVVLLKESAQVSVITVPDLMLNAQTQYSSTYLPLETLGVAAVLYLIMTSSLMLVQTWTEKKLKVAQNNR</sequence>
<dbReference type="Proteomes" id="UP001165962">
    <property type="component" value="Unassembled WGS sequence"/>
</dbReference>
<evidence type="ECO:0000256" key="8">
    <source>
        <dbReference type="RuleBase" id="RU363032"/>
    </source>
</evidence>
<feature type="transmembrane region" description="Helical" evidence="8">
    <location>
        <begin position="186"/>
        <end position="204"/>
    </location>
</feature>
<evidence type="ECO:0000313" key="10">
    <source>
        <dbReference type="EMBL" id="NHN34157.1"/>
    </source>
</evidence>
<dbReference type="InterPro" id="IPR010065">
    <property type="entry name" value="AA_ABC_transptr_permease_3TM"/>
</dbReference>
<comment type="similarity">
    <text evidence="8">Belongs to the binding-protein-dependent transport system permease family.</text>
</comment>
<evidence type="ECO:0000313" key="11">
    <source>
        <dbReference type="Proteomes" id="UP001165962"/>
    </source>
</evidence>
<dbReference type="InterPro" id="IPR043429">
    <property type="entry name" value="ArtM/GltK/GlnP/TcyL/YhdX-like"/>
</dbReference>
<dbReference type="Gene3D" id="1.10.3720.10">
    <property type="entry name" value="MetI-like"/>
    <property type="match status" value="1"/>
</dbReference>